<proteinExistence type="predicted"/>
<protein>
    <submittedName>
        <fullName evidence="1">Uncharacterized protein</fullName>
    </submittedName>
</protein>
<accession>M6DAK5</accession>
<evidence type="ECO:0000313" key="2">
    <source>
        <dbReference type="Proteomes" id="UP000011988"/>
    </source>
</evidence>
<comment type="caution">
    <text evidence="1">The sequence shown here is derived from an EMBL/GenBank/DDBJ whole genome shotgun (WGS) entry which is preliminary data.</text>
</comment>
<sequence>MGSRHENRTFLLQPRERSRWKYCNAPFKIETIRTKNETIVILEKYKMALCRLKPRARPGGVKQRDFAGTRPPILGLYKMPGF</sequence>
<organism evidence="1 2">
    <name type="scientific">Leptospira alstonii serovar Sichuan str. 79601</name>
    <dbReference type="NCBI Taxonomy" id="1218565"/>
    <lineage>
        <taxon>Bacteria</taxon>
        <taxon>Pseudomonadati</taxon>
        <taxon>Spirochaetota</taxon>
        <taxon>Spirochaetia</taxon>
        <taxon>Leptospirales</taxon>
        <taxon>Leptospiraceae</taxon>
        <taxon>Leptospira</taxon>
    </lineage>
</organism>
<gene>
    <name evidence="1" type="ORF">LEP1GSC194_0907</name>
</gene>
<dbReference type="Proteomes" id="UP000011988">
    <property type="component" value="Unassembled WGS sequence"/>
</dbReference>
<dbReference type="AlphaFoldDB" id="M6DAK5"/>
<evidence type="ECO:0000313" key="1">
    <source>
        <dbReference type="EMBL" id="EMJ98318.1"/>
    </source>
</evidence>
<name>M6DAK5_9LEPT</name>
<reference evidence="1 2" key="1">
    <citation type="submission" date="2013-01" db="EMBL/GenBank/DDBJ databases">
        <authorList>
            <person name="Harkins D.M."/>
            <person name="Durkin A.S."/>
            <person name="Brinkac L.M."/>
            <person name="Haft D.H."/>
            <person name="Selengut J.D."/>
            <person name="Sanka R."/>
            <person name="DePew J."/>
            <person name="Purushe J."/>
            <person name="Galloway R.L."/>
            <person name="Vinetz J.M."/>
            <person name="Sutton G.G."/>
            <person name="Nierman W.C."/>
            <person name="Fouts D.E."/>
        </authorList>
    </citation>
    <scope>NUCLEOTIDE SEQUENCE [LARGE SCALE GENOMIC DNA]</scope>
    <source>
        <strain evidence="1 2">79601</strain>
    </source>
</reference>
<dbReference type="EMBL" id="ANIK01000002">
    <property type="protein sequence ID" value="EMJ98318.1"/>
    <property type="molecule type" value="Genomic_DNA"/>
</dbReference>